<gene>
    <name evidence="23" type="ORF">TCE0_033f09543</name>
</gene>
<keyword evidence="12" id="KW-0472">Membrane</keyword>
<comment type="catalytic activity">
    <reaction evidence="20">
        <text>hypotaurine + NADPH + O2 + H(+) = taurine + NADP(+) + H2O</text>
        <dbReference type="Rhea" id="RHEA:69819"/>
        <dbReference type="ChEBI" id="CHEBI:15377"/>
        <dbReference type="ChEBI" id="CHEBI:15378"/>
        <dbReference type="ChEBI" id="CHEBI:15379"/>
        <dbReference type="ChEBI" id="CHEBI:57783"/>
        <dbReference type="ChEBI" id="CHEBI:57853"/>
        <dbReference type="ChEBI" id="CHEBI:58349"/>
        <dbReference type="ChEBI" id="CHEBI:507393"/>
        <dbReference type="EC" id="1.14.13.8"/>
    </reaction>
    <physiologicalReaction direction="left-to-right" evidence="20">
        <dbReference type="Rhea" id="RHEA:69820"/>
    </physiologicalReaction>
</comment>
<evidence type="ECO:0000313" key="24">
    <source>
        <dbReference type="Proteomes" id="UP000053095"/>
    </source>
</evidence>
<dbReference type="PANTHER" id="PTHR23023">
    <property type="entry name" value="DIMETHYLANILINE MONOOXYGENASE"/>
    <property type="match status" value="1"/>
</dbReference>
<dbReference type="Pfam" id="PF00743">
    <property type="entry name" value="FMO-like"/>
    <property type="match status" value="1"/>
</dbReference>
<dbReference type="EC" id="1.14.13.148" evidence="14"/>
<evidence type="ECO:0000256" key="12">
    <source>
        <dbReference type="ARBA" id="ARBA00023136"/>
    </source>
</evidence>
<evidence type="ECO:0000256" key="13">
    <source>
        <dbReference type="ARBA" id="ARBA00029725"/>
    </source>
</evidence>
<keyword evidence="9" id="KW-1133">Transmembrane helix</keyword>
<dbReference type="PRINTS" id="PR00370">
    <property type="entry name" value="FMOXYGENASE"/>
</dbReference>
<dbReference type="EMBL" id="DF933829">
    <property type="protein sequence ID" value="GAM38650.1"/>
    <property type="molecule type" value="Genomic_DNA"/>
</dbReference>
<dbReference type="GO" id="GO:0050660">
    <property type="term" value="F:flavin adenine dinucleotide binding"/>
    <property type="evidence" value="ECO:0007669"/>
    <property type="project" value="InterPro"/>
</dbReference>
<dbReference type="PIRSF" id="PIRSF000332">
    <property type="entry name" value="FMO"/>
    <property type="match status" value="1"/>
</dbReference>
<evidence type="ECO:0000256" key="8">
    <source>
        <dbReference type="ARBA" id="ARBA00022857"/>
    </source>
</evidence>
<evidence type="ECO:0000256" key="20">
    <source>
        <dbReference type="ARBA" id="ARBA00048041"/>
    </source>
</evidence>
<evidence type="ECO:0000256" key="9">
    <source>
        <dbReference type="ARBA" id="ARBA00022989"/>
    </source>
</evidence>
<dbReference type="GO" id="GO:0004499">
    <property type="term" value="F:N,N-dimethylaniline monooxygenase activity"/>
    <property type="evidence" value="ECO:0007669"/>
    <property type="project" value="InterPro"/>
</dbReference>
<dbReference type="GO" id="GO:0034899">
    <property type="term" value="F:trimethylamine monooxygenase activity"/>
    <property type="evidence" value="ECO:0007669"/>
    <property type="project" value="UniProtKB-EC"/>
</dbReference>
<dbReference type="AlphaFoldDB" id="A0A6V8HB39"/>
<evidence type="ECO:0000256" key="5">
    <source>
        <dbReference type="ARBA" id="ARBA00022692"/>
    </source>
</evidence>
<evidence type="ECO:0000256" key="4">
    <source>
        <dbReference type="ARBA" id="ARBA00022630"/>
    </source>
</evidence>
<evidence type="ECO:0000256" key="1">
    <source>
        <dbReference type="ARBA" id="ARBA00001974"/>
    </source>
</evidence>
<evidence type="ECO:0000256" key="17">
    <source>
        <dbReference type="ARBA" id="ARBA00034561"/>
    </source>
</evidence>
<reference evidence="24" key="1">
    <citation type="journal article" date="2015" name="Genome Announc.">
        <title>Draft genome sequence of Talaromyces cellulolyticus strain Y-94, a source of lignocellulosic biomass-degrading enzymes.</title>
        <authorList>
            <person name="Fujii T."/>
            <person name="Koike H."/>
            <person name="Sawayama S."/>
            <person name="Yano S."/>
            <person name="Inoue H."/>
        </authorList>
    </citation>
    <scope>NUCLEOTIDE SEQUENCE [LARGE SCALE GENOMIC DNA]</scope>
    <source>
        <strain evidence="24">Y-94</strain>
    </source>
</reference>
<evidence type="ECO:0000256" key="3">
    <source>
        <dbReference type="ARBA" id="ARBA00009183"/>
    </source>
</evidence>
<evidence type="ECO:0000256" key="2">
    <source>
        <dbReference type="ARBA" id="ARBA00004389"/>
    </source>
</evidence>
<dbReference type="GO" id="GO:0050661">
    <property type="term" value="F:NADP binding"/>
    <property type="evidence" value="ECO:0007669"/>
    <property type="project" value="InterPro"/>
</dbReference>
<evidence type="ECO:0000256" key="19">
    <source>
        <dbReference type="ARBA" id="ARBA00047338"/>
    </source>
</evidence>
<dbReference type="InterPro" id="IPR000960">
    <property type="entry name" value="Flavin_mOase"/>
</dbReference>
<protein>
    <recommendedName>
        <fullName evidence="15">Flavin-containing monooxygenase 1</fullName>
        <ecNumber evidence="14">1.14.13.148</ecNumber>
    </recommendedName>
    <alternativeName>
        <fullName evidence="17">Dimethylaniline monooxygenase [N-oxide-forming] 1</fullName>
    </alternativeName>
    <alternativeName>
        <fullName evidence="13">Dimethylaniline oxidase 1</fullName>
    </alternativeName>
    <alternativeName>
        <fullName evidence="16">Trimethylamine monooxygenase</fullName>
    </alternativeName>
</protein>
<keyword evidence="24" id="KW-1185">Reference proteome</keyword>
<comment type="similarity">
    <text evidence="3">Belongs to the FMO family.</text>
</comment>
<comment type="caution">
    <text evidence="23">The sequence shown here is derived from an EMBL/GenBank/DDBJ whole genome shotgun (WGS) entry which is preliminary data.</text>
</comment>
<comment type="subcellular location">
    <subcellularLocation>
        <location evidence="2">Endoplasmic reticulum membrane</location>
        <topology evidence="2">Single-pass membrane protein</topology>
    </subcellularLocation>
</comment>
<evidence type="ECO:0000256" key="18">
    <source>
        <dbReference type="ARBA" id="ARBA00045957"/>
    </source>
</evidence>
<keyword evidence="8" id="KW-0521">NADP</keyword>
<keyword evidence="7" id="KW-0274">FAD</keyword>
<proteinExistence type="inferred from homology"/>
<evidence type="ECO:0000256" key="7">
    <source>
        <dbReference type="ARBA" id="ARBA00022827"/>
    </source>
</evidence>
<evidence type="ECO:0000256" key="6">
    <source>
        <dbReference type="ARBA" id="ARBA00022824"/>
    </source>
</evidence>
<keyword evidence="4" id="KW-0285">Flavoprotein</keyword>
<evidence type="ECO:0000256" key="14">
    <source>
        <dbReference type="ARBA" id="ARBA00034528"/>
    </source>
</evidence>
<comment type="function">
    <text evidence="18">Broad spectrum monooxygenase that catalyzes the oxygenation of a wide variety of nitrogen- and sulfur-containing compounds including xenobiotics. Catalyzes the S-oxygenation of hypotaurine to produce taurine, an organic osmolyte involved in cell volume regulation as well as a variety of cytoprotective and developmental processes. In vitro, catalyzes the N-oxygenation of trimethylamine (TMA) to produce trimethylamine N-oxide (TMAO) and could therefore participate to the detoxification of this compound that is generated by the action of gut microbiota from dietary precursors such as choline, choline containing compounds, betaine or L-carnitine.</text>
</comment>
<evidence type="ECO:0000256" key="21">
    <source>
        <dbReference type="ARBA" id="ARBA00048088"/>
    </source>
</evidence>
<evidence type="ECO:0000256" key="15">
    <source>
        <dbReference type="ARBA" id="ARBA00034536"/>
    </source>
</evidence>
<evidence type="ECO:0000256" key="11">
    <source>
        <dbReference type="ARBA" id="ARBA00023033"/>
    </source>
</evidence>
<dbReference type="GO" id="GO:0005789">
    <property type="term" value="C:endoplasmic reticulum membrane"/>
    <property type="evidence" value="ECO:0007669"/>
    <property type="project" value="UniProtKB-SubCell"/>
</dbReference>
<sequence>MHLSVSTIVMASSEFQVEKVAIIGAGISGLVAAKECLEEGLQPTVYEARPYIGGQWHYEEPDPLTGEAFSSVYDGVVSNTCALRSQFSDFPMDPAQYPDYPTHRDYLRYIHEYAAHFGLEKYILLNAEVLSCDRQGHQWKVATRTTEELFDALFICTGKESVPYIPEVTGLERFEGRAIHSHIYRQPDVYAGKRVAVIGLGSSAVDISSEVSKHAASCHLITQRGGWVLPRYVNGKLVESLQSRLVEYLLPRSILTFSYELIHRLVVGEVPTALKPNHGILTANPVVSNEFLDHIRAGSITPHRASVESFTERTIVLSNGETIEVDEVIFCTGYNATMPVIAEETYRGEKQNSVRLYRFVNSPTYDNLFFLGLVEFLGPIHPTVELQARWAVASLTRRIHLPSREKMQKEIKKAEKEQEKNFVNSRRHTIAVPTLGYQEALAADLGVKPNFRKLVQKYVLSRKPAEGLSIVNFYYNGMITSAPYRLFGHGNKPELAEATILRMARHDDKLSETEEVFLTADRVVWNATE</sequence>
<evidence type="ECO:0000256" key="10">
    <source>
        <dbReference type="ARBA" id="ARBA00023002"/>
    </source>
</evidence>
<accession>A0A6V8HB39</accession>
<evidence type="ECO:0000256" key="16">
    <source>
        <dbReference type="ARBA" id="ARBA00034554"/>
    </source>
</evidence>
<name>A0A6V8HB39_TALPI</name>
<dbReference type="Gene3D" id="3.50.50.60">
    <property type="entry name" value="FAD/NAD(P)-binding domain"/>
    <property type="match status" value="1"/>
</dbReference>
<keyword evidence="6" id="KW-0256">Endoplasmic reticulum</keyword>
<comment type="catalytic activity">
    <reaction evidence="21">
        <text>trimethylamine + NADPH + O2 = trimethylamine N-oxide + NADP(+) + H2O</text>
        <dbReference type="Rhea" id="RHEA:31979"/>
        <dbReference type="ChEBI" id="CHEBI:15377"/>
        <dbReference type="ChEBI" id="CHEBI:15379"/>
        <dbReference type="ChEBI" id="CHEBI:15724"/>
        <dbReference type="ChEBI" id="CHEBI:57783"/>
        <dbReference type="ChEBI" id="CHEBI:58349"/>
        <dbReference type="ChEBI" id="CHEBI:58389"/>
        <dbReference type="EC" id="1.14.13.148"/>
    </reaction>
    <physiologicalReaction direction="left-to-right" evidence="21">
        <dbReference type="Rhea" id="RHEA:31980"/>
    </physiologicalReaction>
</comment>
<evidence type="ECO:0000256" key="22">
    <source>
        <dbReference type="ARBA" id="ARBA00049443"/>
    </source>
</evidence>
<evidence type="ECO:0000313" key="23">
    <source>
        <dbReference type="EMBL" id="GAM38650.1"/>
    </source>
</evidence>
<organism evidence="23 24">
    <name type="scientific">Talaromyces pinophilus</name>
    <name type="common">Penicillium pinophilum</name>
    <dbReference type="NCBI Taxonomy" id="128442"/>
    <lineage>
        <taxon>Eukaryota</taxon>
        <taxon>Fungi</taxon>
        <taxon>Dikarya</taxon>
        <taxon>Ascomycota</taxon>
        <taxon>Pezizomycotina</taxon>
        <taxon>Eurotiomycetes</taxon>
        <taxon>Eurotiomycetidae</taxon>
        <taxon>Eurotiales</taxon>
        <taxon>Trichocomaceae</taxon>
        <taxon>Talaromyces</taxon>
        <taxon>Talaromyces sect. Talaromyces</taxon>
    </lineage>
</organism>
<dbReference type="InterPro" id="IPR020946">
    <property type="entry name" value="Flavin_mOase-like"/>
</dbReference>
<comment type="catalytic activity">
    <reaction evidence="22">
        <text>N,N-dimethylaniline + NADPH + O2 + H(+) = N,N-dimethylaniline N-oxide + NADP(+) + H2O</text>
        <dbReference type="Rhea" id="RHEA:24468"/>
        <dbReference type="ChEBI" id="CHEBI:15377"/>
        <dbReference type="ChEBI" id="CHEBI:15378"/>
        <dbReference type="ChEBI" id="CHEBI:15379"/>
        <dbReference type="ChEBI" id="CHEBI:16269"/>
        <dbReference type="ChEBI" id="CHEBI:17735"/>
        <dbReference type="ChEBI" id="CHEBI:57783"/>
        <dbReference type="ChEBI" id="CHEBI:58349"/>
        <dbReference type="EC" id="1.14.13.8"/>
    </reaction>
    <physiologicalReaction direction="left-to-right" evidence="22">
        <dbReference type="Rhea" id="RHEA:24469"/>
    </physiologicalReaction>
</comment>
<dbReference type="Proteomes" id="UP000053095">
    <property type="component" value="Unassembled WGS sequence"/>
</dbReference>
<keyword evidence="5" id="KW-0812">Transmembrane</keyword>
<dbReference type="InterPro" id="IPR036188">
    <property type="entry name" value="FAD/NAD-bd_sf"/>
</dbReference>
<keyword evidence="10" id="KW-0560">Oxidoreductase</keyword>
<dbReference type="FunFam" id="3.50.50.60:FF:000159">
    <property type="entry name" value="Dimethylaniline monooxygenase [N-oxide-forming]"/>
    <property type="match status" value="1"/>
</dbReference>
<dbReference type="InterPro" id="IPR050346">
    <property type="entry name" value="FMO-like"/>
</dbReference>
<keyword evidence="11" id="KW-0503">Monooxygenase</keyword>
<comment type="cofactor">
    <cofactor evidence="1">
        <name>FAD</name>
        <dbReference type="ChEBI" id="CHEBI:57692"/>
    </cofactor>
</comment>
<comment type="catalytic activity">
    <reaction evidence="19">
        <text>hypotaurine + NADH + O2 + H(+) = taurine + NAD(+) + H2O</text>
        <dbReference type="Rhea" id="RHEA:74111"/>
        <dbReference type="ChEBI" id="CHEBI:15377"/>
        <dbReference type="ChEBI" id="CHEBI:15378"/>
        <dbReference type="ChEBI" id="CHEBI:15379"/>
        <dbReference type="ChEBI" id="CHEBI:57540"/>
        <dbReference type="ChEBI" id="CHEBI:57853"/>
        <dbReference type="ChEBI" id="CHEBI:57945"/>
        <dbReference type="ChEBI" id="CHEBI:507393"/>
        <dbReference type="EC" id="1.14.13.8"/>
    </reaction>
    <physiologicalReaction direction="left-to-right" evidence="19">
        <dbReference type="Rhea" id="RHEA:74112"/>
    </physiologicalReaction>
</comment>
<dbReference type="SUPFAM" id="SSF51905">
    <property type="entry name" value="FAD/NAD(P)-binding domain"/>
    <property type="match status" value="2"/>
</dbReference>